<gene>
    <name evidence="1" type="ORF">NDU88_003161</name>
</gene>
<organism evidence="1 2">
    <name type="scientific">Pleurodeles waltl</name>
    <name type="common">Iberian ribbed newt</name>
    <dbReference type="NCBI Taxonomy" id="8319"/>
    <lineage>
        <taxon>Eukaryota</taxon>
        <taxon>Metazoa</taxon>
        <taxon>Chordata</taxon>
        <taxon>Craniata</taxon>
        <taxon>Vertebrata</taxon>
        <taxon>Euteleostomi</taxon>
        <taxon>Amphibia</taxon>
        <taxon>Batrachia</taxon>
        <taxon>Caudata</taxon>
        <taxon>Salamandroidea</taxon>
        <taxon>Salamandridae</taxon>
        <taxon>Pleurodelinae</taxon>
        <taxon>Pleurodeles</taxon>
    </lineage>
</organism>
<comment type="caution">
    <text evidence="1">The sequence shown here is derived from an EMBL/GenBank/DDBJ whole genome shotgun (WGS) entry which is preliminary data.</text>
</comment>
<sequence>MAAGYSRRAAEREHSWPRRTLASSEFRLLRDPRAALRALLPLPGSLAASSRFVVIFQIVHEMTNILCM</sequence>
<dbReference type="EMBL" id="JANPWB010000015">
    <property type="protein sequence ID" value="KAJ1090021.1"/>
    <property type="molecule type" value="Genomic_DNA"/>
</dbReference>
<dbReference type="Proteomes" id="UP001066276">
    <property type="component" value="Chromosome 11"/>
</dbReference>
<name>A0AAV7LEG6_PLEWA</name>
<keyword evidence="2" id="KW-1185">Reference proteome</keyword>
<evidence type="ECO:0000313" key="2">
    <source>
        <dbReference type="Proteomes" id="UP001066276"/>
    </source>
</evidence>
<dbReference type="AlphaFoldDB" id="A0AAV7LEG6"/>
<evidence type="ECO:0000313" key="1">
    <source>
        <dbReference type="EMBL" id="KAJ1090021.1"/>
    </source>
</evidence>
<proteinExistence type="predicted"/>
<reference evidence="1" key="1">
    <citation type="journal article" date="2022" name="bioRxiv">
        <title>Sequencing and chromosome-scale assembly of the giantPleurodeles waltlgenome.</title>
        <authorList>
            <person name="Brown T."/>
            <person name="Elewa A."/>
            <person name="Iarovenko S."/>
            <person name="Subramanian E."/>
            <person name="Araus A.J."/>
            <person name="Petzold A."/>
            <person name="Susuki M."/>
            <person name="Suzuki K.-i.T."/>
            <person name="Hayashi T."/>
            <person name="Toyoda A."/>
            <person name="Oliveira C."/>
            <person name="Osipova E."/>
            <person name="Leigh N.D."/>
            <person name="Simon A."/>
            <person name="Yun M.H."/>
        </authorList>
    </citation>
    <scope>NUCLEOTIDE SEQUENCE</scope>
    <source>
        <strain evidence="1">20211129_DDA</strain>
        <tissue evidence="1">Liver</tissue>
    </source>
</reference>
<accession>A0AAV7LEG6</accession>
<protein>
    <submittedName>
        <fullName evidence="1">Uncharacterized protein</fullName>
    </submittedName>
</protein>